<dbReference type="Pfam" id="PF03918">
    <property type="entry name" value="CcmH"/>
    <property type="match status" value="1"/>
</dbReference>
<dbReference type="FunFam" id="1.10.8.640:FF:000001">
    <property type="entry name" value="Cytochrome c-type biogenesis protein"/>
    <property type="match status" value="1"/>
</dbReference>
<dbReference type="GO" id="GO:0017004">
    <property type="term" value="P:cytochrome complex assembly"/>
    <property type="evidence" value="ECO:0007669"/>
    <property type="project" value="UniProtKB-KW"/>
</dbReference>
<keyword evidence="2 7" id="KW-0349">Heme</keyword>
<keyword evidence="7" id="KW-0812">Transmembrane</keyword>
<dbReference type="EMBL" id="SMRS01000005">
    <property type="protein sequence ID" value="KAA0874769.1"/>
    <property type="molecule type" value="Genomic_DNA"/>
</dbReference>
<evidence type="ECO:0000256" key="6">
    <source>
        <dbReference type="ARBA" id="ARBA00023004"/>
    </source>
</evidence>
<keyword evidence="3 7" id="KW-0479">Metal-binding</keyword>
<keyword evidence="5" id="KW-0201">Cytochrome c-type biogenesis</keyword>
<evidence type="ECO:0000256" key="3">
    <source>
        <dbReference type="ARBA" id="ARBA00022723"/>
    </source>
</evidence>
<protein>
    <recommendedName>
        <fullName evidence="7">Cytochrome c-type biogenesis protein</fullName>
    </recommendedName>
</protein>
<evidence type="ECO:0000256" key="7">
    <source>
        <dbReference type="RuleBase" id="RU364112"/>
    </source>
</evidence>
<accession>A0A5A9W3J6</accession>
<evidence type="ECO:0000256" key="5">
    <source>
        <dbReference type="ARBA" id="ARBA00022748"/>
    </source>
</evidence>
<comment type="function">
    <text evidence="7">Possible subunit of a heme lyase.</text>
</comment>
<dbReference type="AlphaFoldDB" id="A0A5A9W3J6"/>
<keyword evidence="7" id="KW-0472">Membrane</keyword>
<evidence type="ECO:0000256" key="2">
    <source>
        <dbReference type="ARBA" id="ARBA00022617"/>
    </source>
</evidence>
<dbReference type="RefSeq" id="WP_149390949.1">
    <property type="nucleotide sequence ID" value="NZ_SMRS01000005.1"/>
</dbReference>
<dbReference type="PANTHER" id="PTHR47870:SF1">
    <property type="entry name" value="CYTOCHROME C-TYPE BIOGENESIS PROTEIN CCMH"/>
    <property type="match status" value="1"/>
</dbReference>
<feature type="domain" description="CcmH/CycL/Ccl2/NrfF N-terminal" evidence="8">
    <location>
        <begin position="7"/>
        <end position="155"/>
    </location>
</feature>
<keyword evidence="10" id="KW-1185">Reference proteome</keyword>
<dbReference type="InterPro" id="IPR051263">
    <property type="entry name" value="C-type_cytochrome_biogenesis"/>
</dbReference>
<evidence type="ECO:0000259" key="8">
    <source>
        <dbReference type="Pfam" id="PF03918"/>
    </source>
</evidence>
<proteinExistence type="inferred from homology"/>
<feature type="chain" id="PRO_5023155010" description="Cytochrome c-type biogenesis protein" evidence="7">
    <location>
        <begin position="19"/>
        <end position="168"/>
    </location>
</feature>
<dbReference type="GO" id="GO:0005886">
    <property type="term" value="C:plasma membrane"/>
    <property type="evidence" value="ECO:0007669"/>
    <property type="project" value="TreeGrafter"/>
</dbReference>
<dbReference type="InterPro" id="IPR005616">
    <property type="entry name" value="CcmH/CycL/Ccl2/NrfF_N"/>
</dbReference>
<dbReference type="InterPro" id="IPR038297">
    <property type="entry name" value="CcmH/CycL/NrfF/Ccl2_sf"/>
</dbReference>
<gene>
    <name evidence="9" type="ORF">E1H14_08110</name>
</gene>
<dbReference type="GO" id="GO:0046872">
    <property type="term" value="F:metal ion binding"/>
    <property type="evidence" value="ECO:0007669"/>
    <property type="project" value="UniProtKB-KW"/>
</dbReference>
<sequence length="168" mass="19290">MKWGSLLLLLMLAWPALAIESYDFSTADGERRYNQMVRELRCPTCQNQAISDSDAPLAADLRREVHRMIEEGYSDDYILEFMVNRYGDFVHYRPPFTSQTWILWFGPLVLLVLGALAVLRIARNRHITPVEVKAQQQELPSALSPQEQARLQALLKSAPQETQQETKS</sequence>
<name>A0A5A9W3J6_9GAMM</name>
<evidence type="ECO:0000313" key="10">
    <source>
        <dbReference type="Proteomes" id="UP000325302"/>
    </source>
</evidence>
<dbReference type="CDD" id="cd16378">
    <property type="entry name" value="CcmH_N"/>
    <property type="match status" value="1"/>
</dbReference>
<keyword evidence="7" id="KW-1133">Transmembrane helix</keyword>
<evidence type="ECO:0000313" key="9">
    <source>
        <dbReference type="EMBL" id="KAA0874769.1"/>
    </source>
</evidence>
<comment type="similarity">
    <text evidence="1 7">Belongs to the CcmH/CycL/Ccl2/NrfF family.</text>
</comment>
<evidence type="ECO:0000256" key="1">
    <source>
        <dbReference type="ARBA" id="ARBA00010342"/>
    </source>
</evidence>
<keyword evidence="4 7" id="KW-0732">Signal</keyword>
<dbReference type="Proteomes" id="UP000325302">
    <property type="component" value="Unassembled WGS sequence"/>
</dbReference>
<feature type="transmembrane region" description="Helical" evidence="7">
    <location>
        <begin position="101"/>
        <end position="119"/>
    </location>
</feature>
<dbReference type="OrthoDB" id="9804975at2"/>
<keyword evidence="6 7" id="KW-0408">Iron</keyword>
<dbReference type="PANTHER" id="PTHR47870">
    <property type="entry name" value="CYTOCHROME C-TYPE BIOGENESIS PROTEIN CCMH"/>
    <property type="match status" value="1"/>
</dbReference>
<evidence type="ECO:0000256" key="4">
    <source>
        <dbReference type="ARBA" id="ARBA00022729"/>
    </source>
</evidence>
<comment type="caution">
    <text evidence="9">The sequence shown here is derived from an EMBL/GenBank/DDBJ whole genome shotgun (WGS) entry which is preliminary data.</text>
</comment>
<reference evidence="9 10" key="1">
    <citation type="submission" date="2019-03" db="EMBL/GenBank/DDBJ databases">
        <title>Nitrincola sp. nov. isolated from an Indian soda lake.</title>
        <authorList>
            <person name="Joshi A."/>
            <person name="Thite S.V."/>
            <person name="Joseph N."/>
            <person name="Dhotre D."/>
            <person name="Moorthy M."/>
            <person name="Shouche Y.S."/>
        </authorList>
    </citation>
    <scope>NUCLEOTIDE SEQUENCE [LARGE SCALE GENOMIC DNA]</scope>
    <source>
        <strain evidence="9 10">MEB193</strain>
    </source>
</reference>
<feature type="signal peptide" evidence="7">
    <location>
        <begin position="1"/>
        <end position="18"/>
    </location>
</feature>
<dbReference type="Gene3D" id="1.10.8.640">
    <property type="entry name" value="Cytochrome C biogenesis protein"/>
    <property type="match status" value="1"/>
</dbReference>
<organism evidence="9 10">
    <name type="scientific">Nitrincola tapanii</name>
    <dbReference type="NCBI Taxonomy" id="1708751"/>
    <lineage>
        <taxon>Bacteria</taxon>
        <taxon>Pseudomonadati</taxon>
        <taxon>Pseudomonadota</taxon>
        <taxon>Gammaproteobacteria</taxon>
        <taxon>Oceanospirillales</taxon>
        <taxon>Oceanospirillaceae</taxon>
        <taxon>Nitrincola</taxon>
    </lineage>
</organism>